<keyword evidence="6" id="KW-1185">Reference proteome</keyword>
<dbReference type="CDD" id="cd00609">
    <property type="entry name" value="AAT_like"/>
    <property type="match status" value="1"/>
</dbReference>
<dbReference type="Gene3D" id="3.40.640.10">
    <property type="entry name" value="Type I PLP-dependent aspartate aminotransferase-like (Major domain)"/>
    <property type="match status" value="1"/>
</dbReference>
<dbReference type="Pfam" id="PF00155">
    <property type="entry name" value="Aminotran_1_2"/>
    <property type="match status" value="1"/>
</dbReference>
<dbReference type="GO" id="GO:0030170">
    <property type="term" value="F:pyridoxal phosphate binding"/>
    <property type="evidence" value="ECO:0007669"/>
    <property type="project" value="InterPro"/>
</dbReference>
<keyword evidence="2" id="KW-0175">Coiled coil</keyword>
<feature type="region of interest" description="Disordered" evidence="3">
    <location>
        <begin position="105"/>
        <end position="145"/>
    </location>
</feature>
<reference evidence="5 6" key="1">
    <citation type="submission" date="2020-10" db="EMBL/GenBank/DDBJ databases">
        <title>Pygocentrus nattereri (red-bellied piranha) genome, fPygNat1, primary haplotype.</title>
        <authorList>
            <person name="Myers G."/>
            <person name="Meyer A."/>
            <person name="Karagic N."/>
            <person name="Pippel M."/>
            <person name="Winkler S."/>
            <person name="Tracey A."/>
            <person name="Wood J."/>
            <person name="Formenti G."/>
            <person name="Howe K."/>
            <person name="Fedrigo O."/>
            <person name="Jarvis E.D."/>
        </authorList>
    </citation>
    <scope>NUCLEOTIDE SEQUENCE [LARGE SCALE GENOMIC DNA]</scope>
</reference>
<evidence type="ECO:0000256" key="3">
    <source>
        <dbReference type="SAM" id="MobiDB-lite"/>
    </source>
</evidence>
<dbReference type="PANTHER" id="PTHR43795:SF17">
    <property type="entry name" value="1-AMINOCYCLOPROPANE-1-CARBOXYLATE SYNTHASE-LIKE PROTEIN 1"/>
    <property type="match status" value="1"/>
</dbReference>
<dbReference type="SUPFAM" id="SSF53383">
    <property type="entry name" value="PLP-dependent transferases"/>
    <property type="match status" value="1"/>
</dbReference>
<dbReference type="InterPro" id="IPR004839">
    <property type="entry name" value="Aminotransferase_I/II_large"/>
</dbReference>
<evidence type="ECO:0000313" key="5">
    <source>
        <dbReference type="Ensembl" id="ENSPNAP00000079442.1"/>
    </source>
</evidence>
<dbReference type="Proteomes" id="UP001501920">
    <property type="component" value="Chromosome 11"/>
</dbReference>
<feature type="domain" description="Aminotransferase class I/classII large" evidence="4">
    <location>
        <begin position="222"/>
        <end position="561"/>
    </location>
</feature>
<sequence length="675" mass="76351">MTGSSHSVLFRQRKRRWAGRGIASGRLLERALADFLGWQQMMEERYLSLEEARMQQEAQAEERREQQEERRAQQNREHELRLFSLFTGVLAAAREKADGISISTSKQGVIPAPSTAVPEPESLSVHPSSPPPVQGSSPDPSALPFTPSMLRGDQVPQYSCYLSRRGNSIRQHQGILQEGYTQYHANKYDENSNPDEMVAVYGVLHMALTLCFLLQLTQPDMLLMEPSLLQYPDWKGHCFLREEVAKFLSEHCRSPVPLKAENMVVMNGCGSIFCAVAAVLCDPDDAILIPSPFYGVITEDVDLYSGVKLYCVPLDSEVSESDARPFHLSAEKLEHALERAKKEGVNVRAVILVNPHNPLGEIYTAEEMTSFLNFAKRHELHAIVDEVYMLSVFGEDFSFHSVLSLERIPDAQRTHVLWGLSKDFAMAGVRVGTVYSENRDLVQALDKLGNFHGVAGPLQRQVAQLLKDKEWLNEVFLPENRRRLKKAHQYVAAQLTKLGIPYLHRGAGFFIWADFSKYLKEQTFVEELCLWRCFVKHRVLLSCSQAFSCSSPGWFRIVFTDQQRHLQLGLTAQREKQNNEDNAREMTTTTFSAPTKLHCKGNNTETESLLLADEDTVVFNCQSSSTSESLDSLIGSLRQQIQSSDWLEKNRPELAAGEDPTQLDVFKELLDRARI</sequence>
<organism evidence="5 6">
    <name type="scientific">Pygocentrus nattereri</name>
    <name type="common">Red-bellied piranha</name>
    <dbReference type="NCBI Taxonomy" id="42514"/>
    <lineage>
        <taxon>Eukaryota</taxon>
        <taxon>Metazoa</taxon>
        <taxon>Chordata</taxon>
        <taxon>Craniata</taxon>
        <taxon>Vertebrata</taxon>
        <taxon>Euteleostomi</taxon>
        <taxon>Actinopterygii</taxon>
        <taxon>Neopterygii</taxon>
        <taxon>Teleostei</taxon>
        <taxon>Ostariophysi</taxon>
        <taxon>Characiformes</taxon>
        <taxon>Characoidei</taxon>
        <taxon>Pygocentrus</taxon>
    </lineage>
</organism>
<dbReference type="AlphaFoldDB" id="A0AAR2LXR2"/>
<accession>A0AAR2LXR2</accession>
<evidence type="ECO:0000259" key="4">
    <source>
        <dbReference type="Pfam" id="PF00155"/>
    </source>
</evidence>
<evidence type="ECO:0000256" key="1">
    <source>
        <dbReference type="ARBA" id="ARBA00022898"/>
    </source>
</evidence>
<keyword evidence="1" id="KW-0663">Pyridoxal phosphate</keyword>
<gene>
    <name evidence="5" type="primary">ACCS</name>
</gene>
<dbReference type="InterPro" id="IPR015424">
    <property type="entry name" value="PyrdxlP-dep_Trfase"/>
</dbReference>
<dbReference type="InterPro" id="IPR050478">
    <property type="entry name" value="Ethylene_sulfur-biosynth"/>
</dbReference>
<name>A0AAR2LXR2_PYGNA</name>
<dbReference type="Gene3D" id="3.90.1150.10">
    <property type="entry name" value="Aspartate Aminotransferase, domain 1"/>
    <property type="match status" value="1"/>
</dbReference>
<dbReference type="InterPro" id="IPR015421">
    <property type="entry name" value="PyrdxlP-dep_Trfase_major"/>
</dbReference>
<dbReference type="GO" id="GO:0008483">
    <property type="term" value="F:transaminase activity"/>
    <property type="evidence" value="ECO:0007669"/>
    <property type="project" value="TreeGrafter"/>
</dbReference>
<protein>
    <recommendedName>
        <fullName evidence="4">Aminotransferase class I/classII large domain-containing protein</fullName>
    </recommendedName>
</protein>
<dbReference type="Ensembl" id="ENSPNAT00000080818.1">
    <property type="protein sequence ID" value="ENSPNAP00000079442.1"/>
    <property type="gene ID" value="ENSPNAG00000029737.2"/>
</dbReference>
<dbReference type="GO" id="GO:0006520">
    <property type="term" value="P:amino acid metabolic process"/>
    <property type="evidence" value="ECO:0007669"/>
    <property type="project" value="TreeGrafter"/>
</dbReference>
<feature type="coiled-coil region" evidence="2">
    <location>
        <begin position="39"/>
        <end position="77"/>
    </location>
</feature>
<reference evidence="5" key="3">
    <citation type="submission" date="2025-09" db="UniProtKB">
        <authorList>
            <consortium name="Ensembl"/>
        </authorList>
    </citation>
    <scope>IDENTIFICATION</scope>
</reference>
<dbReference type="GeneTree" id="ENSGT00940000161101"/>
<dbReference type="InterPro" id="IPR015422">
    <property type="entry name" value="PyrdxlP-dep_Trfase_small"/>
</dbReference>
<reference evidence="5" key="2">
    <citation type="submission" date="2025-08" db="UniProtKB">
        <authorList>
            <consortium name="Ensembl"/>
        </authorList>
    </citation>
    <scope>IDENTIFICATION</scope>
</reference>
<feature type="compositionally biased region" description="Low complexity" evidence="3">
    <location>
        <begin position="117"/>
        <end position="127"/>
    </location>
</feature>
<proteinExistence type="predicted"/>
<evidence type="ECO:0000256" key="2">
    <source>
        <dbReference type="SAM" id="Coils"/>
    </source>
</evidence>
<dbReference type="PANTHER" id="PTHR43795">
    <property type="entry name" value="BIFUNCTIONAL ASPARTATE AMINOTRANSFERASE AND GLUTAMATE/ASPARTATE-PREPHENATE AMINOTRANSFERASE-RELATED"/>
    <property type="match status" value="1"/>
</dbReference>
<dbReference type="PRINTS" id="PR00753">
    <property type="entry name" value="ACCSYNTHASE"/>
</dbReference>
<evidence type="ECO:0000313" key="6">
    <source>
        <dbReference type="Proteomes" id="UP001501920"/>
    </source>
</evidence>